<dbReference type="GO" id="GO:0006744">
    <property type="term" value="P:ubiquinone biosynthetic process"/>
    <property type="evidence" value="ECO:0007669"/>
    <property type="project" value="UniProtKB-UniRule"/>
</dbReference>
<feature type="transmembrane region" description="Helical" evidence="10">
    <location>
        <begin position="149"/>
        <end position="171"/>
    </location>
</feature>
<evidence type="ECO:0000313" key="12">
    <source>
        <dbReference type="Proteomes" id="UP000182259"/>
    </source>
</evidence>
<gene>
    <name evidence="10" type="primary">COQ2</name>
    <name evidence="11" type="ORF">SAMEA4029009_CIC11G00000004608</name>
</gene>
<dbReference type="PROSITE" id="PS00943">
    <property type="entry name" value="UBIA"/>
    <property type="match status" value="1"/>
</dbReference>
<evidence type="ECO:0000256" key="1">
    <source>
        <dbReference type="ARBA" id="ARBA00001946"/>
    </source>
</evidence>
<keyword evidence="7 10" id="KW-0472">Membrane</keyword>
<feature type="transmembrane region" description="Helical" evidence="10">
    <location>
        <begin position="122"/>
        <end position="143"/>
    </location>
</feature>
<protein>
    <recommendedName>
        <fullName evidence="10">4-hydroxybenzoate polyprenyltransferase, mitochondrial</fullName>
        <shortName evidence="10">4-HB polyprenyltransferase</shortName>
        <ecNumber evidence="10">2.5.1.39</ecNumber>
    </recommendedName>
    <alternativeName>
        <fullName evidence="10">4-hydroxybenzoate hexaprenyltransferase</fullName>
    </alternativeName>
    <alternativeName>
        <fullName evidence="10">Para-hydroxybenzoate--polyprenyltransferase</fullName>
        <shortName evidence="10">PHB:PPT</shortName>
        <shortName evidence="10">PHB:polyprenyltransferase</shortName>
    </alternativeName>
</protein>
<dbReference type="InterPro" id="IPR030470">
    <property type="entry name" value="UbiA_prenylTrfase_CS"/>
</dbReference>
<evidence type="ECO:0000256" key="9">
    <source>
        <dbReference type="ARBA" id="ARBA00058997"/>
    </source>
</evidence>
<evidence type="ECO:0000256" key="3">
    <source>
        <dbReference type="ARBA" id="ARBA00005985"/>
    </source>
</evidence>
<keyword evidence="10" id="KW-0496">Mitochondrion</keyword>
<dbReference type="PANTHER" id="PTHR11048:SF28">
    <property type="entry name" value="4-HYDROXYBENZOATE POLYPRENYLTRANSFERASE, MITOCHONDRIAL"/>
    <property type="match status" value="1"/>
</dbReference>
<sequence length="397" mass="43985">MFRILPTVAPTFRVGSALKPPRIVLASSRILPLRFLRDSPAIRSTFSEQPILNQPNTPKGSKTPQKVVTLTRNGKPSVFSTEELESARLARLAALKPWMLKLPEKWVPYLELMRLEKPTGTLLLLIPSFWGITMGAYAVAAPLTTTLTAMALFSIGAVIMRGAGCTINDIWDRDLDNQVARTMERPITSGRVSVPQAVTWLGVQCLAGLAVLLSLPVECFLLGALSLPFVAVYPLFKRFTYYPQVVLSIAFGWGCLLGFPAVGAPLDLWVAGPLFFSKFLWSMIYDTVYAHQDKAFDIKAGIKSTALAWGDKSRTIMYSLGALQVASFVGAGFMNSMGPFFYLGAAWGFTRFFAKLKNTNLDDPDSCWKFFTGNIRNGEIMWLGMFLDYLLKIFGFL</sequence>
<dbReference type="InterPro" id="IPR039653">
    <property type="entry name" value="Prenyltransferase"/>
</dbReference>
<dbReference type="InterPro" id="IPR006370">
    <property type="entry name" value="HB_polyprenyltransferase-like"/>
</dbReference>
<dbReference type="UniPathway" id="UPA00232"/>
<feature type="transmembrane region" description="Helical" evidence="10">
    <location>
        <begin position="325"/>
        <end position="349"/>
    </location>
</feature>
<evidence type="ECO:0000256" key="4">
    <source>
        <dbReference type="ARBA" id="ARBA00022679"/>
    </source>
</evidence>
<dbReference type="Gene3D" id="1.10.357.140">
    <property type="entry name" value="UbiA prenyltransferase"/>
    <property type="match status" value="1"/>
</dbReference>
<evidence type="ECO:0000256" key="8">
    <source>
        <dbReference type="ARBA" id="ARBA00052313"/>
    </source>
</evidence>
<dbReference type="AlphaFoldDB" id="A0A1L0BPY6"/>
<dbReference type="InterPro" id="IPR000537">
    <property type="entry name" value="UbiA_prenyltransferase"/>
</dbReference>
<dbReference type="NCBIfam" id="TIGR01474">
    <property type="entry name" value="ubiA_proteo"/>
    <property type="match status" value="1"/>
</dbReference>
<name>A0A1L0BPY6_9ASCO</name>
<dbReference type="EMBL" id="LT635766">
    <property type="protein sequence ID" value="SGZ53307.1"/>
    <property type="molecule type" value="Genomic_DNA"/>
</dbReference>
<keyword evidence="10" id="KW-0999">Mitochondrion inner membrane</keyword>
<evidence type="ECO:0000256" key="7">
    <source>
        <dbReference type="ARBA" id="ARBA00023136"/>
    </source>
</evidence>
<dbReference type="CDD" id="cd13959">
    <property type="entry name" value="PT_UbiA_COQ2"/>
    <property type="match status" value="1"/>
</dbReference>
<feature type="transmembrane region" description="Helical" evidence="10">
    <location>
        <begin position="220"/>
        <end position="236"/>
    </location>
</feature>
<evidence type="ECO:0000256" key="6">
    <source>
        <dbReference type="ARBA" id="ARBA00022989"/>
    </source>
</evidence>
<dbReference type="FunFam" id="1.10.357.140:FF:000003">
    <property type="entry name" value="4-hydroxybenzoate polyprenyltransferase, mitochondrial"/>
    <property type="match status" value="1"/>
</dbReference>
<feature type="transmembrane region" description="Helical" evidence="10">
    <location>
        <begin position="245"/>
        <end position="266"/>
    </location>
</feature>
<comment type="function">
    <text evidence="9 10">Catalyzes the prenylation of para-hydroxybenzoate (PHB) with an all-trans polyprenyl group. Mediates the second step in the final reaction sequence of coenzyme Q (CoQ) biosynthesis, which is the condensation of the polyisoprenoid side chain with PHB, generating the first membrane-bound Q intermediate.</text>
</comment>
<keyword evidence="10" id="KW-0414">Isoprene biosynthesis</keyword>
<dbReference type="Proteomes" id="UP000182259">
    <property type="component" value="Chromosome III"/>
</dbReference>
<comment type="catalytic activity">
    <reaction evidence="8 10">
        <text>an all-trans-polyprenyl diphosphate + 4-hydroxybenzoate = a 4-hydroxy-3-(all-trans-polyprenyl)benzoate + diphosphate</text>
        <dbReference type="Rhea" id="RHEA:44504"/>
        <dbReference type="Rhea" id="RHEA-COMP:9514"/>
        <dbReference type="Rhea" id="RHEA-COMP:9564"/>
        <dbReference type="ChEBI" id="CHEBI:17879"/>
        <dbReference type="ChEBI" id="CHEBI:33019"/>
        <dbReference type="ChEBI" id="CHEBI:58914"/>
        <dbReference type="ChEBI" id="CHEBI:78396"/>
        <dbReference type="EC" id="2.5.1.39"/>
    </reaction>
</comment>
<keyword evidence="10" id="KW-0831">Ubiquinone biosynthesis</keyword>
<dbReference type="InterPro" id="IPR044878">
    <property type="entry name" value="UbiA_sf"/>
</dbReference>
<dbReference type="GO" id="GO:0008299">
    <property type="term" value="P:isoprenoid biosynthetic process"/>
    <property type="evidence" value="ECO:0007669"/>
    <property type="project" value="UniProtKB-UniRule"/>
</dbReference>
<accession>A0A1L0BPY6</accession>
<evidence type="ECO:0000313" key="11">
    <source>
        <dbReference type="EMBL" id="SGZ53307.1"/>
    </source>
</evidence>
<evidence type="ECO:0000256" key="2">
    <source>
        <dbReference type="ARBA" id="ARBA00004292"/>
    </source>
</evidence>
<keyword evidence="4 10" id="KW-0808">Transferase</keyword>
<dbReference type="EC" id="2.5.1.39" evidence="10"/>
<evidence type="ECO:0000256" key="10">
    <source>
        <dbReference type="HAMAP-Rule" id="MF_03189"/>
    </source>
</evidence>
<dbReference type="HAMAP" id="MF_01635">
    <property type="entry name" value="UbiA"/>
    <property type="match status" value="1"/>
</dbReference>
<organism evidence="11 12">
    <name type="scientific">Sungouiella intermedia</name>
    <dbReference type="NCBI Taxonomy" id="45354"/>
    <lineage>
        <taxon>Eukaryota</taxon>
        <taxon>Fungi</taxon>
        <taxon>Dikarya</taxon>
        <taxon>Ascomycota</taxon>
        <taxon>Saccharomycotina</taxon>
        <taxon>Pichiomycetes</taxon>
        <taxon>Metschnikowiaceae</taxon>
        <taxon>Sungouiella</taxon>
    </lineage>
</organism>
<dbReference type="FunFam" id="1.20.120.1780:FF:000001">
    <property type="entry name" value="4-hydroxybenzoate octaprenyltransferase"/>
    <property type="match status" value="1"/>
</dbReference>
<reference evidence="11 12" key="1">
    <citation type="submission" date="2016-10" db="EMBL/GenBank/DDBJ databases">
        <authorList>
            <person name="de Groot N.N."/>
        </authorList>
    </citation>
    <scope>NUCLEOTIDE SEQUENCE [LARGE SCALE GENOMIC DNA]</scope>
    <source>
        <strain evidence="11 12">PYCC 4715</strain>
    </source>
</reference>
<dbReference type="GO" id="GO:0008412">
    <property type="term" value="F:4-hydroxybenzoate polyprenyltransferase activity"/>
    <property type="evidence" value="ECO:0007669"/>
    <property type="project" value="UniProtKB-EC"/>
</dbReference>
<proteinExistence type="inferred from homology"/>
<keyword evidence="6 10" id="KW-1133">Transmembrane helix</keyword>
<comment type="similarity">
    <text evidence="3 10">Belongs to the UbiA prenyltransferase family.</text>
</comment>
<comment type="subcellular location">
    <subcellularLocation>
        <location evidence="2 10">Mitochondrion inner membrane</location>
        <topology evidence="2 10">Multi-pass membrane protein</topology>
        <orientation evidence="2 10">Matrix side</orientation>
    </subcellularLocation>
</comment>
<dbReference type="Pfam" id="PF01040">
    <property type="entry name" value="UbiA"/>
    <property type="match status" value="1"/>
</dbReference>
<feature type="transmembrane region" description="Helical" evidence="10">
    <location>
        <begin position="192"/>
        <end position="214"/>
    </location>
</feature>
<comment type="pathway">
    <text evidence="10">Cofactor biosynthesis; ubiquinone biosynthesis.</text>
</comment>
<dbReference type="Gene3D" id="1.20.120.1780">
    <property type="entry name" value="UbiA prenyltransferase"/>
    <property type="match status" value="1"/>
</dbReference>
<dbReference type="PANTHER" id="PTHR11048">
    <property type="entry name" value="PRENYLTRANSFERASES"/>
    <property type="match status" value="1"/>
</dbReference>
<keyword evidence="5 10" id="KW-0812">Transmembrane</keyword>
<evidence type="ECO:0000256" key="5">
    <source>
        <dbReference type="ARBA" id="ARBA00022692"/>
    </source>
</evidence>
<dbReference type="GO" id="GO:0005743">
    <property type="term" value="C:mitochondrial inner membrane"/>
    <property type="evidence" value="ECO:0007669"/>
    <property type="project" value="UniProtKB-SubCell"/>
</dbReference>
<comment type="cofactor">
    <cofactor evidence="1 10">
        <name>Mg(2+)</name>
        <dbReference type="ChEBI" id="CHEBI:18420"/>
    </cofactor>
</comment>